<gene>
    <name evidence="1" type="ORF">DERYTH_LOCUS17675</name>
</gene>
<dbReference type="Proteomes" id="UP000789405">
    <property type="component" value="Unassembled WGS sequence"/>
</dbReference>
<sequence>ILEIWDDLSAGIIIKSFKKCGISNELDKTEDDLLYDSDKENSDLDNNKDSLEKVDEDSLFAKELELED</sequence>
<comment type="caution">
    <text evidence="1">The sequence shown here is derived from an EMBL/GenBank/DDBJ whole genome shotgun (WGS) entry which is preliminary data.</text>
</comment>
<proteinExistence type="predicted"/>
<evidence type="ECO:0000313" key="1">
    <source>
        <dbReference type="EMBL" id="CAG8759451.1"/>
    </source>
</evidence>
<protein>
    <submittedName>
        <fullName evidence="1">2452_t:CDS:1</fullName>
    </submittedName>
</protein>
<reference evidence="1" key="1">
    <citation type="submission" date="2021-06" db="EMBL/GenBank/DDBJ databases">
        <authorList>
            <person name="Kallberg Y."/>
            <person name="Tangrot J."/>
            <person name="Rosling A."/>
        </authorList>
    </citation>
    <scope>NUCLEOTIDE SEQUENCE</scope>
    <source>
        <strain evidence="1">MA453B</strain>
    </source>
</reference>
<organism evidence="1 2">
    <name type="scientific">Dentiscutata erythropus</name>
    <dbReference type="NCBI Taxonomy" id="1348616"/>
    <lineage>
        <taxon>Eukaryota</taxon>
        <taxon>Fungi</taxon>
        <taxon>Fungi incertae sedis</taxon>
        <taxon>Mucoromycota</taxon>
        <taxon>Glomeromycotina</taxon>
        <taxon>Glomeromycetes</taxon>
        <taxon>Diversisporales</taxon>
        <taxon>Gigasporaceae</taxon>
        <taxon>Dentiscutata</taxon>
    </lineage>
</organism>
<name>A0A9N9J132_9GLOM</name>
<dbReference type="EMBL" id="CAJVPY010016920">
    <property type="protein sequence ID" value="CAG8759451.1"/>
    <property type="molecule type" value="Genomic_DNA"/>
</dbReference>
<dbReference type="AlphaFoldDB" id="A0A9N9J132"/>
<feature type="non-terminal residue" evidence="1">
    <location>
        <position position="1"/>
    </location>
</feature>
<accession>A0A9N9J132</accession>
<dbReference type="OrthoDB" id="2444801at2759"/>
<evidence type="ECO:0000313" key="2">
    <source>
        <dbReference type="Proteomes" id="UP000789405"/>
    </source>
</evidence>
<keyword evidence="2" id="KW-1185">Reference proteome</keyword>